<evidence type="ECO:0000313" key="6">
    <source>
        <dbReference type="Proteomes" id="UP000269352"/>
    </source>
</evidence>
<reference evidence="5 6" key="1">
    <citation type="journal article" date="2019" name="ISME J.">
        <title>Genome analyses of uncultured TG2/ZB3 bacteria in 'Margulisbacteria' specifically attached to ectosymbiotic spirochetes of protists in the termite gut.</title>
        <authorList>
            <person name="Utami Y.D."/>
            <person name="Kuwahara H."/>
            <person name="Igai K."/>
            <person name="Murakami T."/>
            <person name="Sugaya K."/>
            <person name="Morikawa T."/>
            <person name="Nagura Y."/>
            <person name="Yuki M."/>
            <person name="Deevong P."/>
            <person name="Inoue T."/>
            <person name="Kihara K."/>
            <person name="Lo N."/>
            <person name="Yamada A."/>
            <person name="Ohkuma M."/>
            <person name="Hongoh Y."/>
        </authorList>
    </citation>
    <scope>NUCLEOTIDE SEQUENCE [LARGE SCALE GENOMIC DNA]</scope>
    <source>
        <strain evidence="5">NkOx7-01</strain>
    </source>
</reference>
<keyword evidence="6" id="KW-1185">Reference proteome</keyword>
<proteinExistence type="predicted"/>
<dbReference type="PANTHER" id="PTHR35798:SF1">
    <property type="entry name" value="CELL DIVISION PROTEIN SEPF"/>
    <property type="match status" value="1"/>
</dbReference>
<evidence type="ECO:0000256" key="4">
    <source>
        <dbReference type="ARBA" id="ARBA00044936"/>
    </source>
</evidence>
<evidence type="ECO:0000313" key="5">
    <source>
        <dbReference type="EMBL" id="GBR74164.1"/>
    </source>
</evidence>
<evidence type="ECO:0000256" key="3">
    <source>
        <dbReference type="ARBA" id="ARBA00023306"/>
    </source>
</evidence>
<protein>
    <submittedName>
        <fullName evidence="5">Cell division protein SepF</fullName>
    </submittedName>
</protein>
<dbReference type="InterPro" id="IPR038594">
    <property type="entry name" value="SepF-like_sf"/>
</dbReference>
<dbReference type="Gene3D" id="3.30.110.150">
    <property type="entry name" value="SepF-like protein"/>
    <property type="match status" value="1"/>
</dbReference>
<dbReference type="InterPro" id="IPR023052">
    <property type="entry name" value="Cell_div_SepF"/>
</dbReference>
<comment type="caution">
    <text evidence="5">The sequence shown here is derived from an EMBL/GenBank/DDBJ whole genome shotgun (WGS) entry which is preliminary data.</text>
</comment>
<keyword evidence="3" id="KW-0131">Cell cycle</keyword>
<dbReference type="InterPro" id="IPR007561">
    <property type="entry name" value="Cell_div_SepF/SepF-rel"/>
</dbReference>
<dbReference type="Proteomes" id="UP000269352">
    <property type="component" value="Unassembled WGS sequence"/>
</dbReference>
<name>A0A388TBM4_TERA1</name>
<organism evidence="5 6">
    <name type="scientific">Termititenax aidoneus</name>
    <dbReference type="NCBI Taxonomy" id="2218524"/>
    <lineage>
        <taxon>Bacteria</taxon>
        <taxon>Bacillati</taxon>
        <taxon>Candidatus Margulisiibacteriota</taxon>
        <taxon>Candidatus Termititenacia</taxon>
        <taxon>Candidatus Termititenacales</taxon>
        <taxon>Candidatus Termititenacaceae</taxon>
        <taxon>Candidatus Termititenax</taxon>
    </lineage>
</organism>
<dbReference type="GO" id="GO:0000917">
    <property type="term" value="P:division septum assembly"/>
    <property type="evidence" value="ECO:0007669"/>
    <property type="project" value="UniProtKB-KW"/>
</dbReference>
<evidence type="ECO:0000256" key="1">
    <source>
        <dbReference type="ARBA" id="ARBA00022618"/>
    </source>
</evidence>
<keyword evidence="1 5" id="KW-0132">Cell division</keyword>
<dbReference type="EMBL" id="BGZN01000032">
    <property type="protein sequence ID" value="GBR74164.1"/>
    <property type="molecule type" value="Genomic_DNA"/>
</dbReference>
<comment type="function">
    <text evidence="4">Cell division protein that is part of the divisome complex and is recruited early to the Z-ring. Probably stimulates Z-ring formation, perhaps through the cross-linking of FtsZ protofilaments. Its function overlaps with FtsA.</text>
</comment>
<keyword evidence="2" id="KW-0717">Septation</keyword>
<accession>A0A388TBM4</accession>
<sequence length="181" mass="19745">MNINLKWLGKAIGWVEDDLEENNAESIGGVLQKASGRVTQTAVTDKKPIFRKPLPAGAQTADLLIIEPRNHTEDARKIGEYLKAGYMVLINTKYLDVQMISHLLAFVSGTLAAFDGLIWDIGGGVWLCTPRSVHVVDKQQNDVIFTEEQVADVGAEEPELEPAAATGTYSAQPYSAAYLET</sequence>
<gene>
    <name evidence="5" type="primary">sepF</name>
    <name evidence="5" type="ORF">NO1_1389</name>
</gene>
<evidence type="ECO:0000256" key="2">
    <source>
        <dbReference type="ARBA" id="ARBA00023210"/>
    </source>
</evidence>
<dbReference type="PANTHER" id="PTHR35798">
    <property type="entry name" value="CELL DIVISION PROTEIN SEPF"/>
    <property type="match status" value="1"/>
</dbReference>
<dbReference type="AlphaFoldDB" id="A0A388TBM4"/>
<dbReference type="Pfam" id="PF04472">
    <property type="entry name" value="SepF"/>
    <property type="match status" value="1"/>
</dbReference>